<accession>X1F7R9</accession>
<name>X1F7R9_9ZZZZ</name>
<organism evidence="1">
    <name type="scientific">marine sediment metagenome</name>
    <dbReference type="NCBI Taxonomy" id="412755"/>
    <lineage>
        <taxon>unclassified sequences</taxon>
        <taxon>metagenomes</taxon>
        <taxon>ecological metagenomes</taxon>
    </lineage>
</organism>
<proteinExistence type="predicted"/>
<sequence length="165" mass="19956">MAMAIAPFLPIIDAKDEADAYNKIEVLKQTVERLKELKPKKRKHLATALKQMESWLSKLIAHCRNPNIAETNNLLEGYNKKFEYYPTFKRGMMTESGAQRVLDYRTFENNFKRFPEYLEQFEKRYDDYRVIYAKDTRNPSLKGQGMYFKHRKIKLNRWYQNYFQF</sequence>
<evidence type="ECO:0000313" key="1">
    <source>
        <dbReference type="EMBL" id="GAH16843.1"/>
    </source>
</evidence>
<reference evidence="1" key="1">
    <citation type="journal article" date="2014" name="Front. Microbiol.">
        <title>High frequency of phylogenetically diverse reductive dehalogenase-homologous genes in deep subseafloor sedimentary metagenomes.</title>
        <authorList>
            <person name="Kawai M."/>
            <person name="Futagami T."/>
            <person name="Toyoda A."/>
            <person name="Takaki Y."/>
            <person name="Nishi S."/>
            <person name="Hori S."/>
            <person name="Arai W."/>
            <person name="Tsubouchi T."/>
            <person name="Morono Y."/>
            <person name="Uchiyama I."/>
            <person name="Ito T."/>
            <person name="Fujiyama A."/>
            <person name="Inagaki F."/>
            <person name="Takami H."/>
        </authorList>
    </citation>
    <scope>NUCLEOTIDE SEQUENCE</scope>
    <source>
        <strain evidence="1">Expedition CK06-06</strain>
    </source>
</reference>
<dbReference type="AlphaFoldDB" id="X1F7R9"/>
<gene>
    <name evidence="1" type="ORF">S01H4_56909</name>
</gene>
<comment type="caution">
    <text evidence="1">The sequence shown here is derived from an EMBL/GenBank/DDBJ whole genome shotgun (WGS) entry which is preliminary data.</text>
</comment>
<dbReference type="EMBL" id="BART01033033">
    <property type="protein sequence ID" value="GAH16843.1"/>
    <property type="molecule type" value="Genomic_DNA"/>
</dbReference>
<protein>
    <submittedName>
        <fullName evidence="1">Uncharacterized protein</fullName>
    </submittedName>
</protein>